<organism evidence="1 2">
    <name type="scientific">Desulfallas thermosapovorans DSM 6562</name>
    <dbReference type="NCBI Taxonomy" id="1121431"/>
    <lineage>
        <taxon>Bacteria</taxon>
        <taxon>Bacillati</taxon>
        <taxon>Bacillota</taxon>
        <taxon>Clostridia</taxon>
        <taxon>Eubacteriales</taxon>
        <taxon>Desulfallaceae</taxon>
        <taxon>Desulfallas</taxon>
    </lineage>
</organism>
<evidence type="ECO:0008006" key="3">
    <source>
        <dbReference type="Google" id="ProtNLM"/>
    </source>
</evidence>
<dbReference type="InterPro" id="IPR036265">
    <property type="entry name" value="HIT-like_sf"/>
</dbReference>
<dbReference type="SUPFAM" id="SSF54197">
    <property type="entry name" value="HIT-like"/>
    <property type="match status" value="1"/>
</dbReference>
<dbReference type="Proteomes" id="UP000323166">
    <property type="component" value="Unassembled WGS sequence"/>
</dbReference>
<evidence type="ECO:0000313" key="2">
    <source>
        <dbReference type="Proteomes" id="UP000323166"/>
    </source>
</evidence>
<accession>A0A5S4ZVH5</accession>
<reference evidence="1 2" key="1">
    <citation type="submission" date="2019-07" db="EMBL/GenBank/DDBJ databases">
        <title>Genomic Encyclopedia of Type Strains, Phase I: the one thousand microbial genomes (KMG-I) project.</title>
        <authorList>
            <person name="Kyrpides N."/>
        </authorList>
    </citation>
    <scope>NUCLEOTIDE SEQUENCE [LARGE SCALE GENOMIC DNA]</scope>
    <source>
        <strain evidence="1 2">DSM 6562</strain>
    </source>
</reference>
<gene>
    <name evidence="1" type="ORF">LX24_00732</name>
</gene>
<comment type="caution">
    <text evidence="1">The sequence shown here is derived from an EMBL/GenBank/DDBJ whole genome shotgun (WGS) entry which is preliminary data.</text>
</comment>
<keyword evidence="2" id="KW-1185">Reference proteome</keyword>
<name>A0A5S4ZVH5_9FIRM</name>
<dbReference type="RefSeq" id="WP_166510784.1">
    <property type="nucleotide sequence ID" value="NZ_VNHM01000003.1"/>
</dbReference>
<dbReference type="EMBL" id="VNHM01000003">
    <property type="protein sequence ID" value="TYO96922.1"/>
    <property type="molecule type" value="Genomic_DNA"/>
</dbReference>
<dbReference type="Gene3D" id="3.30.428.10">
    <property type="entry name" value="HIT-like"/>
    <property type="match status" value="1"/>
</dbReference>
<proteinExistence type="predicted"/>
<sequence>MQVFELPRMAEKLPAREKKLWQRIYTVDVLEGKLELVSEMRSWVEKKFGSTSEVENQKIVRVTNLVTGEGALFNNLRSKRPVTRFSEQELDALVEEHRRGCPFCIPEERTPGDSFGRIRGKYCITAANLTKYDGYHSLIIPREHHPLRFNEDMVEDYFRVAARWFREVQACAASKGGHDTTFYPFLMWNCLWPAGSSVVHGHLQLTVTPQRHYSKVEQLRQCSLEYARHYGNNYFHDLYNLYKALELGWAEGETGLMSILTPVKEKEVWILLPPGRATLDKLGLVGRAVCRVLNRLQQQAGLQSFNVAVYLPPLAGEAVTAGWQGFPVMARLVDRGNVFNRTADFGAMELFATGVISSDPFAVAGFIRSRQHVHRKNL</sequence>
<protein>
    <recommendedName>
        <fullName evidence="3">Galactose-1-phosphate uridylyltransferase</fullName>
    </recommendedName>
</protein>
<evidence type="ECO:0000313" key="1">
    <source>
        <dbReference type="EMBL" id="TYO96922.1"/>
    </source>
</evidence>
<dbReference type="AlphaFoldDB" id="A0A5S4ZVH5"/>